<evidence type="ECO:0000313" key="2">
    <source>
        <dbReference type="EMBL" id="KNE88718.1"/>
    </source>
</evidence>
<dbReference type="GO" id="GO:0005634">
    <property type="term" value="C:nucleus"/>
    <property type="evidence" value="ECO:0007669"/>
    <property type="project" value="TreeGrafter"/>
</dbReference>
<dbReference type="EMBL" id="AJIL01001047">
    <property type="protein sequence ID" value="KNE88718.1"/>
    <property type="molecule type" value="Genomic_DNA"/>
</dbReference>
<feature type="non-terminal residue" evidence="2">
    <location>
        <position position="303"/>
    </location>
</feature>
<evidence type="ECO:0008006" key="4">
    <source>
        <dbReference type="Google" id="ProtNLM"/>
    </source>
</evidence>
<dbReference type="AlphaFoldDB" id="A0A0L0UNX7"/>
<dbReference type="STRING" id="1165861.A0A0L0UNX7"/>
<sequence>MLSVTLILPSAQQLSNHLDKKGRHMIAYPCKMCGGKSHWPMSDSSCSNLSIYQVSCLIKQIKAGSSSKLASGVSGTGNIDCQEVPKLCAIWCAKAARPFAALADASHQNILLPTVVKNLPSVKVLSQSVHMLYTAVQDTLKKTLLKHNGAMYIGADTWQSPYNGSDILGVVIYCLVELAGGKFKLKAMPLDFVQLAKSHTGEYLAVTIQVFVKKLQFQNKLCQICGIVTDNASNNLAMVLVMKKFKGDKQWTCCYAHILNLIAQLILRLFGAVNKLSTSKASGEDGKSSSDNSEGEDGEEQIS</sequence>
<feature type="region of interest" description="Disordered" evidence="1">
    <location>
        <begin position="278"/>
        <end position="303"/>
    </location>
</feature>
<name>A0A0L0UNX7_9BASI</name>
<accession>A0A0L0UNX7</accession>
<organism evidence="2 3">
    <name type="scientific">Puccinia striiformis f. sp. tritici PST-78</name>
    <dbReference type="NCBI Taxonomy" id="1165861"/>
    <lineage>
        <taxon>Eukaryota</taxon>
        <taxon>Fungi</taxon>
        <taxon>Dikarya</taxon>
        <taxon>Basidiomycota</taxon>
        <taxon>Pucciniomycotina</taxon>
        <taxon>Pucciniomycetes</taxon>
        <taxon>Pucciniales</taxon>
        <taxon>Pucciniaceae</taxon>
        <taxon>Puccinia</taxon>
    </lineage>
</organism>
<dbReference type="InterPro" id="IPR012337">
    <property type="entry name" value="RNaseH-like_sf"/>
</dbReference>
<dbReference type="PANTHER" id="PTHR46169">
    <property type="entry name" value="DNA REPLICATION-RELATED ELEMENT FACTOR, ISOFORM A"/>
    <property type="match status" value="1"/>
</dbReference>
<reference evidence="3" key="1">
    <citation type="submission" date="2014-03" db="EMBL/GenBank/DDBJ databases">
        <title>The Genome Sequence of Puccinia striiformis f. sp. tritici PST-78.</title>
        <authorList>
            <consortium name="The Broad Institute Genome Sequencing Platform"/>
            <person name="Cuomo C."/>
            <person name="Hulbert S."/>
            <person name="Chen X."/>
            <person name="Walker B."/>
            <person name="Young S.K."/>
            <person name="Zeng Q."/>
            <person name="Gargeya S."/>
            <person name="Fitzgerald M."/>
            <person name="Haas B."/>
            <person name="Abouelleil A."/>
            <person name="Alvarado L."/>
            <person name="Arachchi H.M."/>
            <person name="Berlin A.M."/>
            <person name="Chapman S.B."/>
            <person name="Goldberg J."/>
            <person name="Griggs A."/>
            <person name="Gujja S."/>
            <person name="Hansen M."/>
            <person name="Howarth C."/>
            <person name="Imamovic A."/>
            <person name="Larimer J."/>
            <person name="McCowan C."/>
            <person name="Montmayeur A."/>
            <person name="Murphy C."/>
            <person name="Neiman D."/>
            <person name="Pearson M."/>
            <person name="Priest M."/>
            <person name="Roberts A."/>
            <person name="Saif S."/>
            <person name="Shea T."/>
            <person name="Sisk P."/>
            <person name="Sykes S."/>
            <person name="Wortman J."/>
            <person name="Nusbaum C."/>
            <person name="Birren B."/>
        </authorList>
    </citation>
    <scope>NUCLEOTIDE SEQUENCE [LARGE SCALE GENOMIC DNA]</scope>
    <source>
        <strain evidence="3">race PST-78</strain>
    </source>
</reference>
<keyword evidence="3" id="KW-1185">Reference proteome</keyword>
<dbReference type="PANTHER" id="PTHR46169:SF15">
    <property type="entry name" value="INNER CENTROMERE PROTEIN A-LIKE ISOFORM X1-RELATED"/>
    <property type="match status" value="1"/>
</dbReference>
<comment type="caution">
    <text evidence="2">The sequence shown here is derived from an EMBL/GenBank/DDBJ whole genome shotgun (WGS) entry which is preliminary data.</text>
</comment>
<feature type="compositionally biased region" description="Acidic residues" evidence="1">
    <location>
        <begin position="293"/>
        <end position="303"/>
    </location>
</feature>
<protein>
    <recommendedName>
        <fullName evidence="4">DUF659 domain-containing protein</fullName>
    </recommendedName>
</protein>
<dbReference type="InterPro" id="IPR052717">
    <property type="entry name" value="Vacuolar_transposase_reg"/>
</dbReference>
<dbReference type="Proteomes" id="UP000054564">
    <property type="component" value="Unassembled WGS sequence"/>
</dbReference>
<proteinExistence type="predicted"/>
<dbReference type="OrthoDB" id="2505635at2759"/>
<evidence type="ECO:0000256" key="1">
    <source>
        <dbReference type="SAM" id="MobiDB-lite"/>
    </source>
</evidence>
<evidence type="ECO:0000313" key="3">
    <source>
        <dbReference type="Proteomes" id="UP000054564"/>
    </source>
</evidence>
<dbReference type="SUPFAM" id="SSF53098">
    <property type="entry name" value="Ribonuclease H-like"/>
    <property type="match status" value="1"/>
</dbReference>
<gene>
    <name evidence="2" type="ORF">PSTG_17864</name>
</gene>
<dbReference type="GO" id="GO:0006357">
    <property type="term" value="P:regulation of transcription by RNA polymerase II"/>
    <property type="evidence" value="ECO:0007669"/>
    <property type="project" value="TreeGrafter"/>
</dbReference>